<feature type="compositionally biased region" description="Acidic residues" evidence="1">
    <location>
        <begin position="40"/>
        <end position="51"/>
    </location>
</feature>
<dbReference type="Proteomes" id="UP001551189">
    <property type="component" value="Unassembled WGS sequence"/>
</dbReference>
<gene>
    <name evidence="2" type="ORF">ABZ931_18140</name>
</gene>
<sequence length="306" mass="33293">MPKDPAPTTSLAKKTDEDAYDAHGDHPYDDRDDHDRDAGYDDYDDADEYEESGPGPVVEHTVEDDRFGAVTVRLDSELGEVTVTGERVPRVELWRAEGTEGEDAVTVNNGKPIVVGVKDTVTVPVTYSFTRPADLVIDHEKNILAIALYRGRLASPSNGLEGSTKQPVCTTTATTDTTVTQSCTTKITVDPRENLMSAEDATTWKVAALYGHTSIDEDDSDDHISFENGFDIWGNLGTAKLQRAAKLTVNAAPEPVVKGRTLTVKGALTRANWETRGYTGYRDQTVTLQFKAAGTTSYTDVKTVTS</sequence>
<feature type="non-terminal residue" evidence="2">
    <location>
        <position position="306"/>
    </location>
</feature>
<name>A0ABV3B0E3_9ACTN</name>
<comment type="caution">
    <text evidence="2">The sequence shown here is derived from an EMBL/GenBank/DDBJ whole genome shotgun (WGS) entry which is preliminary data.</text>
</comment>
<evidence type="ECO:0000256" key="1">
    <source>
        <dbReference type="SAM" id="MobiDB-lite"/>
    </source>
</evidence>
<evidence type="ECO:0000313" key="2">
    <source>
        <dbReference type="EMBL" id="MEU6802915.1"/>
    </source>
</evidence>
<protein>
    <recommendedName>
        <fullName evidence="4">Lipoprotein</fullName>
    </recommendedName>
</protein>
<evidence type="ECO:0000313" key="3">
    <source>
        <dbReference type="Proteomes" id="UP001551189"/>
    </source>
</evidence>
<feature type="region of interest" description="Disordered" evidence="1">
    <location>
        <begin position="1"/>
        <end position="60"/>
    </location>
</feature>
<accession>A0ABV3B0E3</accession>
<dbReference type="EMBL" id="JBEYXT010000075">
    <property type="protein sequence ID" value="MEU6802915.1"/>
    <property type="molecule type" value="Genomic_DNA"/>
</dbReference>
<dbReference type="RefSeq" id="WP_359696596.1">
    <property type="nucleotide sequence ID" value="NZ_JBEYXT010000075.1"/>
</dbReference>
<reference evidence="2 3" key="1">
    <citation type="submission" date="2024-06" db="EMBL/GenBank/DDBJ databases">
        <title>The Natural Products Discovery Center: Release of the First 8490 Sequenced Strains for Exploring Actinobacteria Biosynthetic Diversity.</title>
        <authorList>
            <person name="Kalkreuter E."/>
            <person name="Kautsar S.A."/>
            <person name="Yang D."/>
            <person name="Bader C.D."/>
            <person name="Teijaro C.N."/>
            <person name="Fluegel L."/>
            <person name="Davis C.M."/>
            <person name="Simpson J.R."/>
            <person name="Lauterbach L."/>
            <person name="Steele A.D."/>
            <person name="Gui C."/>
            <person name="Meng S."/>
            <person name="Li G."/>
            <person name="Viehrig K."/>
            <person name="Ye F."/>
            <person name="Su P."/>
            <person name="Kiefer A.F."/>
            <person name="Nichols A."/>
            <person name="Cepeda A.J."/>
            <person name="Yan W."/>
            <person name="Fan B."/>
            <person name="Jiang Y."/>
            <person name="Adhikari A."/>
            <person name="Zheng C.-J."/>
            <person name="Schuster L."/>
            <person name="Cowan T.M."/>
            <person name="Smanski M.J."/>
            <person name="Chevrette M.G."/>
            <person name="De Carvalho L.P.S."/>
            <person name="Shen B."/>
        </authorList>
    </citation>
    <scope>NUCLEOTIDE SEQUENCE [LARGE SCALE GENOMIC DNA]</scope>
    <source>
        <strain evidence="2 3">NPDC046851</strain>
    </source>
</reference>
<proteinExistence type="predicted"/>
<evidence type="ECO:0008006" key="4">
    <source>
        <dbReference type="Google" id="ProtNLM"/>
    </source>
</evidence>
<organism evidence="2 3">
    <name type="scientific">Streptomyces neyagawaensis</name>
    <dbReference type="NCBI Taxonomy" id="42238"/>
    <lineage>
        <taxon>Bacteria</taxon>
        <taxon>Bacillati</taxon>
        <taxon>Actinomycetota</taxon>
        <taxon>Actinomycetes</taxon>
        <taxon>Kitasatosporales</taxon>
        <taxon>Streptomycetaceae</taxon>
        <taxon>Streptomyces</taxon>
    </lineage>
</organism>
<keyword evidence="3" id="KW-1185">Reference proteome</keyword>
<feature type="compositionally biased region" description="Basic and acidic residues" evidence="1">
    <location>
        <begin position="13"/>
        <end position="39"/>
    </location>
</feature>